<dbReference type="Proteomes" id="UP000077671">
    <property type="component" value="Unassembled WGS sequence"/>
</dbReference>
<feature type="region of interest" description="Disordered" evidence="1">
    <location>
        <begin position="1"/>
        <end position="174"/>
    </location>
</feature>
<proteinExistence type="predicted"/>
<feature type="compositionally biased region" description="Acidic residues" evidence="1">
    <location>
        <begin position="544"/>
        <end position="553"/>
    </location>
</feature>
<reference evidence="4" key="2">
    <citation type="journal article" date="2019" name="IMA Fungus">
        <title>Genome sequencing and comparison of five Tilletia species to identify candidate genes for the detection of regulated species infecting wheat.</title>
        <authorList>
            <person name="Nguyen H.D.T."/>
            <person name="Sultana T."/>
            <person name="Kesanakurti P."/>
            <person name="Hambleton S."/>
        </authorList>
    </citation>
    <scope>NUCLEOTIDE SEQUENCE</scope>
    <source>
        <strain evidence="4">DAOMC 238032</strain>
    </source>
</reference>
<protein>
    <recommendedName>
        <fullName evidence="7">Mid2 domain-containing protein</fullName>
    </recommendedName>
</protein>
<dbReference type="EMBL" id="LWDD02001741">
    <property type="protein sequence ID" value="KAE8245843.1"/>
    <property type="molecule type" value="Genomic_DNA"/>
</dbReference>
<keyword evidence="2" id="KW-1133">Transmembrane helix</keyword>
<dbReference type="EMBL" id="CAJHJG010001436">
    <property type="protein sequence ID" value="CAD6912414.1"/>
    <property type="molecule type" value="Genomic_DNA"/>
</dbReference>
<dbReference type="PANTHER" id="PTHR46155">
    <property type="entry name" value="BIFUNCTIONAL INHIBITOR/LIPID-TRANSFER PROTEIN/SEED STORAGE 2S ALBUMIN SUPERFAMILY PROTEIN"/>
    <property type="match status" value="1"/>
</dbReference>
<feature type="compositionally biased region" description="Gly residues" evidence="1">
    <location>
        <begin position="57"/>
        <end position="81"/>
    </location>
</feature>
<keyword evidence="2" id="KW-0472">Membrane</keyword>
<evidence type="ECO:0000256" key="2">
    <source>
        <dbReference type="SAM" id="Phobius"/>
    </source>
</evidence>
<comment type="caution">
    <text evidence="4">The sequence shown here is derived from an EMBL/GenBank/DDBJ whole genome shotgun (WGS) entry which is preliminary data.</text>
</comment>
<evidence type="ECO:0000313" key="6">
    <source>
        <dbReference type="Proteomes" id="UP000836402"/>
    </source>
</evidence>
<dbReference type="Proteomes" id="UP000836402">
    <property type="component" value="Unassembled WGS sequence"/>
</dbReference>
<feature type="region of interest" description="Disordered" evidence="1">
    <location>
        <begin position="439"/>
        <end position="553"/>
    </location>
</feature>
<feature type="region of interest" description="Disordered" evidence="1">
    <location>
        <begin position="198"/>
        <end position="222"/>
    </location>
</feature>
<sequence>MEQQRRIHQHAHKLARPANRRIPSAHHSRDLVAHSPASPLNPRLIFGPIDNGDSSTGSGGGGKGGGGGGGSGSNSGTGTGGNSPSHPGSSSGKPDPHSGDDPTTGSGDDSGDNSGTGKDPVTTSKSTPKPTQTSTSTPTQTPTPTATKTTPTATTTKPTSTAKATTASLTTSTAQSGPAFTFVVPSQSTAYVQVQPTTSTATLDNPSGTGENADASTGSSRAGPIIGIVAGVLVGIALISVIASFVFRKVKAANEDPYESDPFDGSEYQRHNETLPADNFSEDDHRAAAAGMGGMQSPDMTERTLANVGGQGGIGSPYLDQGPAMMGMGMGIGAAAGAYDNASITSASRNQSGGPRPPTMFARHLEAHSGSAAAAAPPQVGGVYAPGEYTHAVVPAMPPTAATYNGAGSDPSMSPFMGPGVVMGHANVSSPYAHLDRARSTSSQYVDLDRSASGSSAGGGAPPPGGEYNRRSRQGVLDSMAEEGSGQEQYSQQQAAYAQQQQQQQAYYNAGQAQQHDPYQQQQYQQQQYQGQHQQHPAQRAPSPDDDPYGGVY</sequence>
<evidence type="ECO:0000313" key="3">
    <source>
        <dbReference type="EMBL" id="CAD6912414.1"/>
    </source>
</evidence>
<feature type="compositionally biased region" description="Basic residues" evidence="1">
    <location>
        <begin position="1"/>
        <end position="26"/>
    </location>
</feature>
<reference evidence="4" key="1">
    <citation type="submission" date="2016-04" db="EMBL/GenBank/DDBJ databases">
        <authorList>
            <person name="Nguyen H.D."/>
            <person name="Kesanakurti P."/>
            <person name="Cullis J."/>
            <person name="Levesque C.A."/>
            <person name="Hambleton S."/>
        </authorList>
    </citation>
    <scope>NUCLEOTIDE SEQUENCE</scope>
    <source>
        <strain evidence="4">DAOMC 238032</strain>
    </source>
</reference>
<feature type="compositionally biased region" description="Low complexity" evidence="1">
    <location>
        <begin position="82"/>
        <end position="93"/>
    </location>
</feature>
<feature type="compositionally biased region" description="Low complexity" evidence="1">
    <location>
        <begin position="482"/>
        <end position="539"/>
    </location>
</feature>
<evidence type="ECO:0008006" key="7">
    <source>
        <dbReference type="Google" id="ProtNLM"/>
    </source>
</evidence>
<keyword evidence="2" id="KW-0812">Transmembrane</keyword>
<keyword evidence="6" id="KW-1185">Reference proteome</keyword>
<evidence type="ECO:0000313" key="5">
    <source>
        <dbReference type="Proteomes" id="UP000077671"/>
    </source>
</evidence>
<organism evidence="4 5">
    <name type="scientific">Tilletia caries</name>
    <name type="common">wheat bunt fungus</name>
    <dbReference type="NCBI Taxonomy" id="13290"/>
    <lineage>
        <taxon>Eukaryota</taxon>
        <taxon>Fungi</taxon>
        <taxon>Dikarya</taxon>
        <taxon>Basidiomycota</taxon>
        <taxon>Ustilaginomycotina</taxon>
        <taxon>Exobasidiomycetes</taxon>
        <taxon>Tilletiales</taxon>
        <taxon>Tilletiaceae</taxon>
        <taxon>Tilletia</taxon>
    </lineage>
</organism>
<feature type="transmembrane region" description="Helical" evidence="2">
    <location>
        <begin position="225"/>
        <end position="247"/>
    </location>
</feature>
<gene>
    <name evidence="4" type="ORF">A4X03_0g7402</name>
    <name evidence="3" type="ORF">JKIAZH3_G7805</name>
</gene>
<name>A0A177TU01_9BASI</name>
<accession>A0A177TU01</accession>
<dbReference type="AlphaFoldDB" id="A0A177TU01"/>
<evidence type="ECO:0000256" key="1">
    <source>
        <dbReference type="SAM" id="MobiDB-lite"/>
    </source>
</evidence>
<evidence type="ECO:0000313" key="4">
    <source>
        <dbReference type="EMBL" id="KAE8245843.1"/>
    </source>
</evidence>
<feature type="compositionally biased region" description="Low complexity" evidence="1">
    <location>
        <begin position="101"/>
        <end position="174"/>
    </location>
</feature>
<reference evidence="3" key="3">
    <citation type="submission" date="2020-10" db="EMBL/GenBank/DDBJ databases">
        <authorList>
            <person name="Sedaghatjoo S."/>
        </authorList>
    </citation>
    <scope>NUCLEOTIDE SEQUENCE</scope>
    <source>
        <strain evidence="3">AZH3</strain>
    </source>
</reference>
<feature type="compositionally biased region" description="Polar residues" evidence="1">
    <location>
        <begin position="198"/>
        <end position="220"/>
    </location>
</feature>